<dbReference type="EMBL" id="JAMYWD010000007">
    <property type="protein sequence ID" value="KAJ4966222.1"/>
    <property type="molecule type" value="Genomic_DNA"/>
</dbReference>
<organism evidence="1 2">
    <name type="scientific">Protea cynaroides</name>
    <dbReference type="NCBI Taxonomy" id="273540"/>
    <lineage>
        <taxon>Eukaryota</taxon>
        <taxon>Viridiplantae</taxon>
        <taxon>Streptophyta</taxon>
        <taxon>Embryophyta</taxon>
        <taxon>Tracheophyta</taxon>
        <taxon>Spermatophyta</taxon>
        <taxon>Magnoliopsida</taxon>
        <taxon>Proteales</taxon>
        <taxon>Proteaceae</taxon>
        <taxon>Protea</taxon>
    </lineage>
</organism>
<sequence length="166" mass="18354">MKKKKKNKRFRASAGLADPVAQFSSCGQEPRIGATTKKRYPTSHVSAACVVGRSLDSGGSGLPAATEQTMAIKWRNEMVRISSFFLAVIDSKESAMELGSRWMMVVMISHMGVDRCRTVVSFQDKGDEMSQDKATRWIYLHQRRLDGDHASGIIVCGRPTRDARGS</sequence>
<protein>
    <submittedName>
        <fullName evidence="1">Uncharacterized protein</fullName>
    </submittedName>
</protein>
<name>A0A9Q0QNM8_9MAGN</name>
<dbReference type="AlphaFoldDB" id="A0A9Q0QNM8"/>
<comment type="caution">
    <text evidence="1">The sequence shown here is derived from an EMBL/GenBank/DDBJ whole genome shotgun (WGS) entry which is preliminary data.</text>
</comment>
<keyword evidence="2" id="KW-1185">Reference proteome</keyword>
<evidence type="ECO:0000313" key="1">
    <source>
        <dbReference type="EMBL" id="KAJ4966222.1"/>
    </source>
</evidence>
<dbReference type="Proteomes" id="UP001141806">
    <property type="component" value="Unassembled WGS sequence"/>
</dbReference>
<gene>
    <name evidence="1" type="ORF">NE237_018071</name>
</gene>
<proteinExistence type="predicted"/>
<reference evidence="1" key="1">
    <citation type="journal article" date="2023" name="Plant J.">
        <title>The genome of the king protea, Protea cynaroides.</title>
        <authorList>
            <person name="Chang J."/>
            <person name="Duong T.A."/>
            <person name="Schoeman C."/>
            <person name="Ma X."/>
            <person name="Roodt D."/>
            <person name="Barker N."/>
            <person name="Li Z."/>
            <person name="Van de Peer Y."/>
            <person name="Mizrachi E."/>
        </authorList>
    </citation>
    <scope>NUCLEOTIDE SEQUENCE</scope>
    <source>
        <tissue evidence="1">Young leaves</tissue>
    </source>
</reference>
<evidence type="ECO:0000313" key="2">
    <source>
        <dbReference type="Proteomes" id="UP001141806"/>
    </source>
</evidence>
<accession>A0A9Q0QNM8</accession>